<organism evidence="2 3">
    <name type="scientific">Hohenbuehelia grisea</name>
    <dbReference type="NCBI Taxonomy" id="104357"/>
    <lineage>
        <taxon>Eukaryota</taxon>
        <taxon>Fungi</taxon>
        <taxon>Dikarya</taxon>
        <taxon>Basidiomycota</taxon>
        <taxon>Agaricomycotina</taxon>
        <taxon>Agaricomycetes</taxon>
        <taxon>Agaricomycetidae</taxon>
        <taxon>Agaricales</taxon>
        <taxon>Pleurotineae</taxon>
        <taxon>Pleurotaceae</taxon>
        <taxon>Hohenbuehelia</taxon>
    </lineage>
</organism>
<proteinExistence type="predicted"/>
<evidence type="ECO:0000313" key="3">
    <source>
        <dbReference type="Proteomes" id="UP001556367"/>
    </source>
</evidence>
<comment type="caution">
    <text evidence="2">The sequence shown here is derived from an EMBL/GenBank/DDBJ whole genome shotgun (WGS) entry which is preliminary data.</text>
</comment>
<feature type="region of interest" description="Disordered" evidence="1">
    <location>
        <begin position="91"/>
        <end position="158"/>
    </location>
</feature>
<accession>A0ABR3IVJ1</accession>
<sequence>MPRRRSSPPTALRLVTGPAPPRGYPRHLLPSLPQPVFHPSPASTSSFRAAPTSRSRHGSVDHAQAPTPASIPLPQLDDLVHALEMSMYASPAHNASSTSLGGSYGSRSHSPSNSISGSPKGPSLRAPWNHSGCIPLPFDTTNMLKAPEPVATSPGAGR</sequence>
<evidence type="ECO:0000313" key="2">
    <source>
        <dbReference type="EMBL" id="KAL0947303.1"/>
    </source>
</evidence>
<protein>
    <submittedName>
        <fullName evidence="2">Uncharacterized protein</fullName>
    </submittedName>
</protein>
<feature type="region of interest" description="Disordered" evidence="1">
    <location>
        <begin position="1"/>
        <end position="73"/>
    </location>
</feature>
<gene>
    <name evidence="2" type="ORF">HGRIS_013421</name>
</gene>
<keyword evidence="3" id="KW-1185">Reference proteome</keyword>
<name>A0ABR3IVJ1_9AGAR</name>
<dbReference type="EMBL" id="JASNQZ010000015">
    <property type="protein sequence ID" value="KAL0947303.1"/>
    <property type="molecule type" value="Genomic_DNA"/>
</dbReference>
<dbReference type="Proteomes" id="UP001556367">
    <property type="component" value="Unassembled WGS sequence"/>
</dbReference>
<reference evidence="3" key="1">
    <citation type="submission" date="2024-06" db="EMBL/GenBank/DDBJ databases">
        <title>Multi-omics analyses provide insights into the biosynthesis of the anticancer antibiotic pleurotin in Hohenbuehelia grisea.</title>
        <authorList>
            <person name="Weaver J.A."/>
            <person name="Alberti F."/>
        </authorList>
    </citation>
    <scope>NUCLEOTIDE SEQUENCE [LARGE SCALE GENOMIC DNA]</scope>
    <source>
        <strain evidence="3">T-177</strain>
    </source>
</reference>
<feature type="compositionally biased region" description="Low complexity" evidence="1">
    <location>
        <begin position="105"/>
        <end position="123"/>
    </location>
</feature>
<evidence type="ECO:0000256" key="1">
    <source>
        <dbReference type="SAM" id="MobiDB-lite"/>
    </source>
</evidence>